<dbReference type="PANTHER" id="PTHR30529:SF1">
    <property type="entry name" value="CYTOCHROME B561 HOMOLOG 2"/>
    <property type="match status" value="1"/>
</dbReference>
<evidence type="ECO:0000256" key="5">
    <source>
        <dbReference type="ARBA" id="ARBA00022617"/>
    </source>
</evidence>
<dbReference type="GO" id="GO:0022904">
    <property type="term" value="P:respiratory electron transport chain"/>
    <property type="evidence" value="ECO:0007669"/>
    <property type="project" value="InterPro"/>
</dbReference>
<sequence length="180" mass="20667">MLKNTDEQFGLISTYIHWISAVMVFSLFALGFWMVDLNYYSEWYREAPYYHKAFGLTLFSLTLIRIIWKLSNKTPKDLGGKKVEHKLAKLAHLALYGLLLLIMFSGYLISTADGRGIELFNLFTVPSMGELFANQEDLAGEVHEIAAYTIMAMVVLHVLAALKHHFIDKDETIKRITKFK</sequence>
<evidence type="ECO:0000256" key="10">
    <source>
        <dbReference type="ARBA" id="ARBA00023004"/>
    </source>
</evidence>
<dbReference type="RefSeq" id="WP_105052218.1">
    <property type="nucleotide sequence ID" value="NZ_BMYG01000002.1"/>
</dbReference>
<dbReference type="GO" id="GO:0009055">
    <property type="term" value="F:electron transfer activity"/>
    <property type="evidence" value="ECO:0007669"/>
    <property type="project" value="InterPro"/>
</dbReference>
<keyword evidence="7" id="KW-0479">Metal-binding</keyword>
<evidence type="ECO:0000256" key="3">
    <source>
        <dbReference type="ARBA" id="ARBA00022448"/>
    </source>
</evidence>
<evidence type="ECO:0000256" key="1">
    <source>
        <dbReference type="ARBA" id="ARBA00001970"/>
    </source>
</evidence>
<keyword evidence="3" id="KW-0813">Transport</keyword>
<name>A0A2S7UUQ5_9GAMM</name>
<keyword evidence="5" id="KW-0349">Heme</keyword>
<proteinExistence type="inferred from homology"/>
<evidence type="ECO:0000313" key="15">
    <source>
        <dbReference type="EMBL" id="PQJ53724.1"/>
    </source>
</evidence>
<dbReference type="InterPro" id="IPR011577">
    <property type="entry name" value="Cyt_b561_bac/Ni-Hgenase"/>
</dbReference>
<comment type="subcellular location">
    <subcellularLocation>
        <location evidence="2">Cell membrane</location>
        <topology evidence="2">Multi-pass membrane protein</topology>
    </subcellularLocation>
</comment>
<dbReference type="InterPro" id="IPR052168">
    <property type="entry name" value="Cytochrome_b561_oxidase"/>
</dbReference>
<evidence type="ECO:0000256" key="8">
    <source>
        <dbReference type="ARBA" id="ARBA00022982"/>
    </source>
</evidence>
<dbReference type="SUPFAM" id="SSF81342">
    <property type="entry name" value="Transmembrane di-heme cytochromes"/>
    <property type="match status" value="1"/>
</dbReference>
<feature type="transmembrane region" description="Helical" evidence="13">
    <location>
        <begin position="49"/>
        <end position="68"/>
    </location>
</feature>
<dbReference type="Pfam" id="PF01292">
    <property type="entry name" value="Ni_hydr_CYTB"/>
    <property type="match status" value="1"/>
</dbReference>
<keyword evidence="10" id="KW-0408">Iron</keyword>
<dbReference type="AlphaFoldDB" id="A0A2S7UUQ5"/>
<evidence type="ECO:0000256" key="9">
    <source>
        <dbReference type="ARBA" id="ARBA00022989"/>
    </source>
</evidence>
<dbReference type="PANTHER" id="PTHR30529">
    <property type="entry name" value="CYTOCHROME B561"/>
    <property type="match status" value="1"/>
</dbReference>
<evidence type="ECO:0000259" key="14">
    <source>
        <dbReference type="Pfam" id="PF01292"/>
    </source>
</evidence>
<evidence type="ECO:0000256" key="6">
    <source>
        <dbReference type="ARBA" id="ARBA00022692"/>
    </source>
</evidence>
<feature type="transmembrane region" description="Helical" evidence="13">
    <location>
        <begin position="89"/>
        <end position="109"/>
    </location>
</feature>
<dbReference type="GO" id="GO:0020037">
    <property type="term" value="F:heme binding"/>
    <property type="evidence" value="ECO:0007669"/>
    <property type="project" value="TreeGrafter"/>
</dbReference>
<dbReference type="GO" id="GO:0005886">
    <property type="term" value="C:plasma membrane"/>
    <property type="evidence" value="ECO:0007669"/>
    <property type="project" value="UniProtKB-SubCell"/>
</dbReference>
<evidence type="ECO:0000256" key="2">
    <source>
        <dbReference type="ARBA" id="ARBA00004651"/>
    </source>
</evidence>
<keyword evidence="9 13" id="KW-1133">Transmembrane helix</keyword>
<evidence type="ECO:0000256" key="7">
    <source>
        <dbReference type="ARBA" id="ARBA00022723"/>
    </source>
</evidence>
<dbReference type="Gene3D" id="1.20.950.20">
    <property type="entry name" value="Transmembrane di-heme cytochromes, Chain C"/>
    <property type="match status" value="1"/>
</dbReference>
<gene>
    <name evidence="15" type="ORF">BTO11_08625</name>
</gene>
<protein>
    <submittedName>
        <fullName evidence="15">Cytochrome b</fullName>
    </submittedName>
</protein>
<keyword evidence="4" id="KW-1003">Cell membrane</keyword>
<keyword evidence="8" id="KW-0249">Electron transport</keyword>
<evidence type="ECO:0000313" key="16">
    <source>
        <dbReference type="Proteomes" id="UP000239007"/>
    </source>
</evidence>
<reference evidence="15 16" key="1">
    <citation type="submission" date="2016-12" db="EMBL/GenBank/DDBJ databases">
        <title>Diversity of luminous bacteria.</title>
        <authorList>
            <person name="Yoshizawa S."/>
            <person name="Kogure K."/>
        </authorList>
    </citation>
    <scope>NUCLEOTIDE SEQUENCE [LARGE SCALE GENOMIC DNA]</scope>
    <source>
        <strain evidence="15 16">SA4-48</strain>
    </source>
</reference>
<keyword evidence="16" id="KW-1185">Reference proteome</keyword>
<dbReference type="GO" id="GO:0046872">
    <property type="term" value="F:metal ion binding"/>
    <property type="evidence" value="ECO:0007669"/>
    <property type="project" value="UniProtKB-KW"/>
</dbReference>
<organism evidence="15 16">
    <name type="scientific">Psychrosphaera saromensis</name>
    <dbReference type="NCBI Taxonomy" id="716813"/>
    <lineage>
        <taxon>Bacteria</taxon>
        <taxon>Pseudomonadati</taxon>
        <taxon>Pseudomonadota</taxon>
        <taxon>Gammaproteobacteria</taxon>
        <taxon>Alteromonadales</taxon>
        <taxon>Pseudoalteromonadaceae</taxon>
        <taxon>Psychrosphaera</taxon>
    </lineage>
</organism>
<keyword evidence="11 13" id="KW-0472">Membrane</keyword>
<comment type="cofactor">
    <cofactor evidence="1">
        <name>heme b</name>
        <dbReference type="ChEBI" id="CHEBI:60344"/>
    </cofactor>
</comment>
<comment type="caution">
    <text evidence="15">The sequence shown here is derived from an EMBL/GenBank/DDBJ whole genome shotgun (WGS) entry which is preliminary data.</text>
</comment>
<dbReference type="OrthoDB" id="9793784at2"/>
<dbReference type="InterPro" id="IPR016174">
    <property type="entry name" value="Di-haem_cyt_TM"/>
</dbReference>
<feature type="domain" description="Cytochrome b561 bacterial/Ni-hydrogenase" evidence="14">
    <location>
        <begin position="9"/>
        <end position="177"/>
    </location>
</feature>
<evidence type="ECO:0000256" key="4">
    <source>
        <dbReference type="ARBA" id="ARBA00022475"/>
    </source>
</evidence>
<accession>A0A2S7UUQ5</accession>
<evidence type="ECO:0000256" key="12">
    <source>
        <dbReference type="ARBA" id="ARBA00037975"/>
    </source>
</evidence>
<evidence type="ECO:0000256" key="11">
    <source>
        <dbReference type="ARBA" id="ARBA00023136"/>
    </source>
</evidence>
<feature type="transmembrane region" description="Helical" evidence="13">
    <location>
        <begin position="145"/>
        <end position="162"/>
    </location>
</feature>
<dbReference type="Proteomes" id="UP000239007">
    <property type="component" value="Unassembled WGS sequence"/>
</dbReference>
<comment type="similarity">
    <text evidence="12">Belongs to the cytochrome b561 family.</text>
</comment>
<dbReference type="EMBL" id="MSCH01000003">
    <property type="protein sequence ID" value="PQJ53724.1"/>
    <property type="molecule type" value="Genomic_DNA"/>
</dbReference>
<keyword evidence="6 13" id="KW-0812">Transmembrane</keyword>
<feature type="transmembrane region" description="Helical" evidence="13">
    <location>
        <begin position="12"/>
        <end position="34"/>
    </location>
</feature>
<evidence type="ECO:0000256" key="13">
    <source>
        <dbReference type="SAM" id="Phobius"/>
    </source>
</evidence>